<proteinExistence type="inferred from homology"/>
<feature type="domain" description="Type I restriction modification DNA specificity" evidence="4">
    <location>
        <begin position="14"/>
        <end position="103"/>
    </location>
</feature>
<protein>
    <recommendedName>
        <fullName evidence="4">Type I restriction modification DNA specificity domain-containing protein</fullName>
    </recommendedName>
</protein>
<evidence type="ECO:0000256" key="2">
    <source>
        <dbReference type="ARBA" id="ARBA00022747"/>
    </source>
</evidence>
<dbReference type="RefSeq" id="WP_069028092.1">
    <property type="nucleotide sequence ID" value="NZ_CP015149.1"/>
</dbReference>
<dbReference type="InterPro" id="IPR000055">
    <property type="entry name" value="Restrct_endonuc_typeI_TRD"/>
</dbReference>
<evidence type="ECO:0000259" key="4">
    <source>
        <dbReference type="Pfam" id="PF01420"/>
    </source>
</evidence>
<organism evidence="5 6">
    <name type="scientific">Maize bushy stunt phytoplasma</name>
    <dbReference type="NCBI Taxonomy" id="202462"/>
    <lineage>
        <taxon>Bacteria</taxon>
        <taxon>Bacillati</taxon>
        <taxon>Mycoplasmatota</taxon>
        <taxon>Mollicutes</taxon>
        <taxon>Acholeplasmatales</taxon>
        <taxon>Acholeplasmataceae</taxon>
        <taxon>Candidatus Phytoplasma</taxon>
        <taxon>16SrI (Aster yellows group)</taxon>
    </lineage>
</organism>
<evidence type="ECO:0000256" key="1">
    <source>
        <dbReference type="ARBA" id="ARBA00010923"/>
    </source>
</evidence>
<accession>A0ABN4RY56</accession>
<comment type="similarity">
    <text evidence="1">Belongs to the type-I restriction system S methylase family.</text>
</comment>
<evidence type="ECO:0000313" key="5">
    <source>
        <dbReference type="EMBL" id="AOF54664.1"/>
    </source>
</evidence>
<keyword evidence="6" id="KW-1185">Reference proteome</keyword>
<gene>
    <name evidence="5" type="ORF">MBSPM3_v1c1300</name>
</gene>
<keyword evidence="2" id="KW-0680">Restriction system</keyword>
<reference evidence="5" key="1">
    <citation type="submission" date="2016-04" db="EMBL/GenBank/DDBJ databases">
        <title>Complete genome sequence of maize bushy stunt phytoplasma M3.</title>
        <authorList>
            <person name="Orlovskis Z."/>
            <person name="Canale M.C."/>
            <person name="Haryono M."/>
            <person name="Lopes J.R.S."/>
            <person name="Kuo C.-H."/>
            <person name="Hogenhout S.A."/>
        </authorList>
    </citation>
    <scope>NUCLEOTIDE SEQUENCE [LARGE SCALE GENOMIC DNA]</scope>
    <source>
        <strain evidence="5">M3</strain>
    </source>
</reference>
<keyword evidence="3" id="KW-0238">DNA-binding</keyword>
<evidence type="ECO:0000256" key="3">
    <source>
        <dbReference type="ARBA" id="ARBA00023125"/>
    </source>
</evidence>
<dbReference type="EMBL" id="CP015149">
    <property type="protein sequence ID" value="AOF54664.1"/>
    <property type="molecule type" value="Genomic_DNA"/>
</dbReference>
<evidence type="ECO:0000313" key="6">
    <source>
        <dbReference type="Proteomes" id="UP000224287"/>
    </source>
</evidence>
<dbReference type="Proteomes" id="UP000224287">
    <property type="component" value="Chromosome"/>
</dbReference>
<dbReference type="InterPro" id="IPR044946">
    <property type="entry name" value="Restrct_endonuc_typeI_TRD_sf"/>
</dbReference>
<dbReference type="Pfam" id="PF01420">
    <property type="entry name" value="Methylase_S"/>
    <property type="match status" value="1"/>
</dbReference>
<dbReference type="SUPFAM" id="SSF116734">
    <property type="entry name" value="DNA methylase specificity domain"/>
    <property type="match status" value="1"/>
</dbReference>
<sequence length="122" mass="14533">MNNRDFLKYKSIAYNIYNKPVLISNIYSVFEVKEGFDANFILNFLKNSQVHKKLKVIGKQGVISEIDKNVFYQLTFKLPALKEQKQINVFFNNLSKLLNDIENISIEIRQLQKEKQEYYYLL</sequence>
<name>A0ABN4RY56_9MOLU</name>
<dbReference type="Gene3D" id="3.90.220.20">
    <property type="entry name" value="DNA methylase specificity domains"/>
    <property type="match status" value="1"/>
</dbReference>